<dbReference type="InterPro" id="IPR049053">
    <property type="entry name" value="AFCA-like_C"/>
</dbReference>
<dbReference type="PANTHER" id="PTHR31084:SF3">
    <property type="entry name" value="ALPHA-FUCOSIDASE A"/>
    <property type="match status" value="1"/>
</dbReference>
<dbReference type="PIRSF" id="PIRSF007663">
    <property type="entry name" value="UCP007663"/>
    <property type="match status" value="1"/>
</dbReference>
<dbReference type="GO" id="GO:0004560">
    <property type="term" value="F:alpha-L-fucosidase activity"/>
    <property type="evidence" value="ECO:0007669"/>
    <property type="project" value="InterPro"/>
</dbReference>
<dbReference type="Proteomes" id="UP000614996">
    <property type="component" value="Unassembled WGS sequence"/>
</dbReference>
<accession>A0A8J4A7G9</accession>
<dbReference type="AlphaFoldDB" id="A0A8J4A7G9"/>
<evidence type="ECO:0000259" key="1">
    <source>
        <dbReference type="Pfam" id="PF14498"/>
    </source>
</evidence>
<gene>
    <name evidence="4" type="ORF">NUM_14900</name>
</gene>
<dbReference type="EMBL" id="BOPO01000020">
    <property type="protein sequence ID" value="GIL26236.1"/>
    <property type="molecule type" value="Genomic_DNA"/>
</dbReference>
<dbReference type="InterPro" id="IPR006311">
    <property type="entry name" value="TAT_signal"/>
</dbReference>
<dbReference type="PROSITE" id="PS51318">
    <property type="entry name" value="TAT"/>
    <property type="match status" value="1"/>
</dbReference>
<protein>
    <recommendedName>
        <fullName evidence="6">Alpha-L-fucosidase 2</fullName>
    </recommendedName>
</protein>
<dbReference type="InterPro" id="IPR012341">
    <property type="entry name" value="6hp_glycosidase-like_sf"/>
</dbReference>
<dbReference type="InterPro" id="IPR027414">
    <property type="entry name" value="GH95_N_dom"/>
</dbReference>
<feature type="domain" description="Alpha fucosidase A-like C-terminal" evidence="2">
    <location>
        <begin position="717"/>
        <end position="775"/>
    </location>
</feature>
<dbReference type="InterPro" id="IPR016518">
    <property type="entry name" value="Alpha-L-fucosidase"/>
</dbReference>
<name>A0A8J4A7G9_9ACTN</name>
<dbReference type="SUPFAM" id="SSF48208">
    <property type="entry name" value="Six-hairpin glycosidases"/>
    <property type="match status" value="1"/>
</dbReference>
<dbReference type="Pfam" id="PF21307">
    <property type="entry name" value="Glyco_hydro_95_C"/>
    <property type="match status" value="1"/>
</dbReference>
<evidence type="ECO:0000259" key="2">
    <source>
        <dbReference type="Pfam" id="PF21307"/>
    </source>
</evidence>
<evidence type="ECO:0000313" key="4">
    <source>
        <dbReference type="EMBL" id="GIL26236.1"/>
    </source>
</evidence>
<dbReference type="Gene3D" id="1.50.10.10">
    <property type="match status" value="1"/>
</dbReference>
<dbReference type="RefSeq" id="WP_207123936.1">
    <property type="nucleotide sequence ID" value="NZ_BOPO01000020.1"/>
</dbReference>
<sequence length="794" mass="85195">MNSEPVESNMGSVGRLSRRGFLALAGIGVAVTAAGSELAAGAADAAPAGYRRPTRSPLVPADQAITLWYPQPADPDAMIQQGLPVGNGRLGALVSGDPAHDLLLLVEASMWTGGRNGTLGGDGQFPYGSTDFGSLTLLGRLTLDLPDHAGATDYRRALDLSNGLVTSTYRVGTARFRRETFVSAPDDVLVVRLTAEGGSFTGSLTLAGTHGETTDEATIQGGFDNGLRYAALVTATADGGTVGVADDAVTFTGCGAVTVVVAGGTNYVPDPARGWLDPDTDPIADARHTAAAAARLPGDALRDTHVADHRALFDRMTVDFGQSTADQKALDTWARLNARAADGAAADPELEASYLQFGRYLTICGSRTGLPMGLQSVWLDRNDPDWMGDYHTDINLQMNYWLADRAGLSGQFDAFADYCVAALPSWTALTRELFNDPRNGFRNSTGRIAGWTIAISTNIYGGNGWWWHPAGSAWLCNSLYDHYQYTVDRQYLAKIFPLLRGACEFWQARLLTATVDGHEVLIDDADWSPEQGPPDAKGITYAQELVWALFGNYVEACRLLGRDADHAATIDALRAKLYLPKVSPTTGWLEEWMTPDNLGDPTHRHLSPLVGLFPGDRIRLDGSPADLVTGARNLLTARGMQSYGWGCAWRALCWARLHDADRAYQLVITNLRPSLSNSNGSAPNLFDMYSFGASRSTFQIDANLGTPAAMLEMLLYSRPGVIELLPALPSAWQSGRVTGIGARGGHRIDLTWTPTQVTATIHAGSTADTTVRHGSRARTLPLHAGHPTTAHFPR</sequence>
<proteinExistence type="predicted"/>
<organism evidence="4 5">
    <name type="scientific">Actinocatenispora comari</name>
    <dbReference type="NCBI Taxonomy" id="2807577"/>
    <lineage>
        <taxon>Bacteria</taxon>
        <taxon>Bacillati</taxon>
        <taxon>Actinomycetota</taxon>
        <taxon>Actinomycetes</taxon>
        <taxon>Micromonosporales</taxon>
        <taxon>Micromonosporaceae</taxon>
        <taxon>Actinocatenispora</taxon>
    </lineage>
</organism>
<dbReference type="Pfam" id="PF22124">
    <property type="entry name" value="Glyco_hydro_95_cat"/>
    <property type="match status" value="1"/>
</dbReference>
<feature type="domain" description="Glycosyl hydrolase family 95 N-terminal" evidence="1">
    <location>
        <begin position="67"/>
        <end position="115"/>
    </location>
</feature>
<dbReference type="GO" id="GO:0005975">
    <property type="term" value="P:carbohydrate metabolic process"/>
    <property type="evidence" value="ECO:0007669"/>
    <property type="project" value="InterPro"/>
</dbReference>
<dbReference type="Gene3D" id="2.70.98.50">
    <property type="entry name" value="putative glycoside hydrolase family protein from bacillus halodurans"/>
    <property type="match status" value="1"/>
</dbReference>
<feature type="domain" description="Glycosyl hydrolase family 95 N-terminal" evidence="1">
    <location>
        <begin position="135"/>
        <end position="268"/>
    </location>
</feature>
<dbReference type="InterPro" id="IPR013780">
    <property type="entry name" value="Glyco_hydro_b"/>
</dbReference>
<comment type="caution">
    <text evidence="4">The sequence shown here is derived from an EMBL/GenBank/DDBJ whole genome shotgun (WGS) entry which is preliminary data.</text>
</comment>
<reference evidence="5" key="1">
    <citation type="journal article" date="2021" name="Int. J. Syst. Evol. Microbiol.">
        <title>Actinocatenispora comari sp. nov., an endophytic actinomycete isolated from aerial parts of Comarum salesowianum.</title>
        <authorList>
            <person name="Oyunbileg N."/>
            <person name="Iizaka Y."/>
            <person name="Hamada M."/>
            <person name="Davaapurev B.O."/>
            <person name="Fukumoto A."/>
            <person name="Tsetseg B."/>
            <person name="Kato F."/>
            <person name="Tamura T."/>
            <person name="Batkhuu J."/>
            <person name="Anzai Y."/>
        </authorList>
    </citation>
    <scope>NUCLEOTIDE SEQUENCE [LARGE SCALE GENOMIC DNA]</scope>
    <source>
        <strain evidence="5">NUM-2625</strain>
    </source>
</reference>
<evidence type="ECO:0000259" key="3">
    <source>
        <dbReference type="Pfam" id="PF22124"/>
    </source>
</evidence>
<feature type="domain" description="Glycosyl hydrolase family 95 catalytic" evidence="3">
    <location>
        <begin position="299"/>
        <end position="714"/>
    </location>
</feature>
<dbReference type="Pfam" id="PF14498">
    <property type="entry name" value="Glyco_hyd_65N_2"/>
    <property type="match status" value="2"/>
</dbReference>
<dbReference type="Gene3D" id="2.60.40.1180">
    <property type="entry name" value="Golgi alpha-mannosidase II"/>
    <property type="match status" value="1"/>
</dbReference>
<evidence type="ECO:0008006" key="6">
    <source>
        <dbReference type="Google" id="ProtNLM"/>
    </source>
</evidence>
<evidence type="ECO:0000313" key="5">
    <source>
        <dbReference type="Proteomes" id="UP000614996"/>
    </source>
</evidence>
<keyword evidence="5" id="KW-1185">Reference proteome</keyword>
<dbReference type="InterPro" id="IPR054363">
    <property type="entry name" value="GH95_cat"/>
</dbReference>
<dbReference type="PANTHER" id="PTHR31084">
    <property type="entry name" value="ALPHA-L-FUCOSIDASE 2"/>
    <property type="match status" value="1"/>
</dbReference>
<dbReference type="InterPro" id="IPR008928">
    <property type="entry name" value="6-hairpin_glycosidase_sf"/>
</dbReference>